<dbReference type="Proteomes" id="UP000184330">
    <property type="component" value="Unassembled WGS sequence"/>
</dbReference>
<dbReference type="EMBL" id="FJOG01000048">
    <property type="protein sequence ID" value="CZR67926.1"/>
    <property type="molecule type" value="Genomic_DNA"/>
</dbReference>
<dbReference type="OrthoDB" id="10403095at2759"/>
<name>A0A1L7XS94_9HELO</name>
<organism evidence="1 2">
    <name type="scientific">Phialocephala subalpina</name>
    <dbReference type="NCBI Taxonomy" id="576137"/>
    <lineage>
        <taxon>Eukaryota</taxon>
        <taxon>Fungi</taxon>
        <taxon>Dikarya</taxon>
        <taxon>Ascomycota</taxon>
        <taxon>Pezizomycotina</taxon>
        <taxon>Leotiomycetes</taxon>
        <taxon>Helotiales</taxon>
        <taxon>Mollisiaceae</taxon>
        <taxon>Phialocephala</taxon>
        <taxon>Phialocephala fortinii species complex</taxon>
    </lineage>
</organism>
<gene>
    <name evidence="1" type="ORF">PAC_17825</name>
</gene>
<evidence type="ECO:0000313" key="2">
    <source>
        <dbReference type="Proteomes" id="UP000184330"/>
    </source>
</evidence>
<keyword evidence="2" id="KW-1185">Reference proteome</keyword>
<dbReference type="AlphaFoldDB" id="A0A1L7XS94"/>
<sequence length="178" mass="19460">MSTETIYRVSQALSYEAISDTEYLVNGDEHAARTSDFRVVRGVGNTSVVTKRNLSNLQDTATFNITKRHSAFIITPTKAGAVQGIKYIVAKTAFGFNVSKIVEDTDELDETNQATSNQESLDAFDVGVLMCELDAEDDWDSLPTSPPRFTVPSAGTLPADMEAAIAARRSVNARRMLF</sequence>
<evidence type="ECO:0000313" key="1">
    <source>
        <dbReference type="EMBL" id="CZR67926.1"/>
    </source>
</evidence>
<protein>
    <submittedName>
        <fullName evidence="1">Uncharacterized protein</fullName>
    </submittedName>
</protein>
<proteinExistence type="predicted"/>
<accession>A0A1L7XS94</accession>
<reference evidence="1 2" key="1">
    <citation type="submission" date="2016-03" db="EMBL/GenBank/DDBJ databases">
        <authorList>
            <person name="Ploux O."/>
        </authorList>
    </citation>
    <scope>NUCLEOTIDE SEQUENCE [LARGE SCALE GENOMIC DNA]</scope>
    <source>
        <strain evidence="1 2">UAMH 11012</strain>
    </source>
</reference>